<reference evidence="1 2" key="1">
    <citation type="journal article" date="2019" name="Sci. Rep.">
        <title>Comparative genomics of chytrid fungi reveal insights into the obligate biotrophic and pathogenic lifestyle of Synchytrium endobioticum.</title>
        <authorList>
            <person name="van de Vossenberg B.T.L.H."/>
            <person name="Warris S."/>
            <person name="Nguyen H.D.T."/>
            <person name="van Gent-Pelzer M.P.E."/>
            <person name="Joly D.L."/>
            <person name="van de Geest H.C."/>
            <person name="Bonants P.J.M."/>
            <person name="Smith D.S."/>
            <person name="Levesque C.A."/>
            <person name="van der Lee T.A.J."/>
        </authorList>
    </citation>
    <scope>NUCLEOTIDE SEQUENCE [LARGE SCALE GENOMIC DNA]</scope>
    <source>
        <strain evidence="1 2">CBS 675.73</strain>
    </source>
</reference>
<dbReference type="PANTHER" id="PTHR42791">
    <property type="entry name" value="GNAT FAMILY ACETYLTRANSFERASE"/>
    <property type="match status" value="1"/>
</dbReference>
<dbReference type="OrthoDB" id="2100664at2759"/>
<accession>A0A507F6N8</accession>
<dbReference type="InterPro" id="IPR016181">
    <property type="entry name" value="Acyl_CoA_acyltransferase"/>
</dbReference>
<protein>
    <recommendedName>
        <fullName evidence="3">N-acetyltransferase domain-containing protein</fullName>
    </recommendedName>
</protein>
<evidence type="ECO:0008006" key="3">
    <source>
        <dbReference type="Google" id="ProtNLM"/>
    </source>
</evidence>
<dbReference type="STRING" id="246404.A0A507F6N8"/>
<dbReference type="AlphaFoldDB" id="A0A507F6N8"/>
<dbReference type="Gene3D" id="3.40.630.30">
    <property type="match status" value="1"/>
</dbReference>
<sequence>MSQPIHTLSTSEHPAAIETLVSAFLRDGSIVPFVHGPDPKVQQERLLTRFSTLVADPTVEVVASEDYNCVSVWERKTVEDKEAAAPTQQPRQEVADFFKKVYDIGPPKPYLYLAFLATKVAGKGAGSNMLRQKLALLDVEEPTGKKAQVYLWTANPANVEFYKKFGFVVYSEVHLQASAWWMVRE</sequence>
<proteinExistence type="predicted"/>
<comment type="caution">
    <text evidence="1">The sequence shown here is derived from an EMBL/GenBank/DDBJ whole genome shotgun (WGS) entry which is preliminary data.</text>
</comment>
<evidence type="ECO:0000313" key="1">
    <source>
        <dbReference type="EMBL" id="TPX71951.1"/>
    </source>
</evidence>
<dbReference type="SUPFAM" id="SSF55729">
    <property type="entry name" value="Acyl-CoA N-acyltransferases (Nat)"/>
    <property type="match status" value="1"/>
</dbReference>
<organism evidence="1 2">
    <name type="scientific">Chytriomyces confervae</name>
    <dbReference type="NCBI Taxonomy" id="246404"/>
    <lineage>
        <taxon>Eukaryota</taxon>
        <taxon>Fungi</taxon>
        <taxon>Fungi incertae sedis</taxon>
        <taxon>Chytridiomycota</taxon>
        <taxon>Chytridiomycota incertae sedis</taxon>
        <taxon>Chytridiomycetes</taxon>
        <taxon>Chytridiales</taxon>
        <taxon>Chytriomycetaceae</taxon>
        <taxon>Chytriomyces</taxon>
    </lineage>
</organism>
<keyword evidence="2" id="KW-1185">Reference proteome</keyword>
<dbReference type="Proteomes" id="UP000320333">
    <property type="component" value="Unassembled WGS sequence"/>
</dbReference>
<name>A0A507F6N8_9FUNG</name>
<dbReference type="InterPro" id="IPR052523">
    <property type="entry name" value="Trichothecene_AcTrans"/>
</dbReference>
<dbReference type="EMBL" id="QEAP01000239">
    <property type="protein sequence ID" value="TPX71951.1"/>
    <property type="molecule type" value="Genomic_DNA"/>
</dbReference>
<evidence type="ECO:0000313" key="2">
    <source>
        <dbReference type="Proteomes" id="UP000320333"/>
    </source>
</evidence>
<gene>
    <name evidence="1" type="ORF">CcCBS67573_g06033</name>
</gene>
<dbReference type="PANTHER" id="PTHR42791:SF1">
    <property type="entry name" value="N-ACETYLTRANSFERASE DOMAIN-CONTAINING PROTEIN"/>
    <property type="match status" value="1"/>
</dbReference>